<keyword evidence="9" id="KW-0067">ATP-binding</keyword>
<keyword evidence="8" id="KW-0418">Kinase</keyword>
<dbReference type="Gene3D" id="3.30.565.10">
    <property type="entry name" value="Histidine kinase-like ATPase, C-terminal domain"/>
    <property type="match status" value="1"/>
</dbReference>
<comment type="subcellular location">
    <subcellularLocation>
        <location evidence="2">Cell membrane</location>
        <topology evidence="2">Multi-pass membrane protein</topology>
    </subcellularLocation>
</comment>
<keyword evidence="4" id="KW-1003">Cell membrane</keyword>
<evidence type="ECO:0000256" key="5">
    <source>
        <dbReference type="ARBA" id="ARBA00022553"/>
    </source>
</evidence>
<dbReference type="EMBL" id="JAERRA010000001">
    <property type="protein sequence ID" value="MBL0719256.1"/>
    <property type="molecule type" value="Genomic_DNA"/>
</dbReference>
<dbReference type="Gene3D" id="6.10.340.10">
    <property type="match status" value="1"/>
</dbReference>
<dbReference type="CDD" id="cd06225">
    <property type="entry name" value="HAMP"/>
    <property type="match status" value="1"/>
</dbReference>
<dbReference type="InterPro" id="IPR003594">
    <property type="entry name" value="HATPase_dom"/>
</dbReference>
<dbReference type="GO" id="GO:0005524">
    <property type="term" value="F:ATP binding"/>
    <property type="evidence" value="ECO:0007669"/>
    <property type="project" value="UniProtKB-KW"/>
</dbReference>
<keyword evidence="11" id="KW-0472">Membrane</keyword>
<keyword evidence="11" id="KW-1133">Transmembrane helix</keyword>
<comment type="catalytic activity">
    <reaction evidence="1">
        <text>ATP + protein L-histidine = ADP + protein N-phospho-L-histidine.</text>
        <dbReference type="EC" id="2.7.13.3"/>
    </reaction>
</comment>
<dbReference type="InterPro" id="IPR036890">
    <property type="entry name" value="HATPase_C_sf"/>
</dbReference>
<dbReference type="RefSeq" id="WP_201824503.1">
    <property type="nucleotide sequence ID" value="NZ_JAERRA010000001.1"/>
</dbReference>
<evidence type="ECO:0000256" key="11">
    <source>
        <dbReference type="SAM" id="Phobius"/>
    </source>
</evidence>
<dbReference type="Gene3D" id="1.10.287.130">
    <property type="match status" value="1"/>
</dbReference>
<keyword evidence="5" id="KW-0597">Phosphoprotein</keyword>
<dbReference type="InterPro" id="IPR005467">
    <property type="entry name" value="His_kinase_dom"/>
</dbReference>
<evidence type="ECO:0000256" key="1">
    <source>
        <dbReference type="ARBA" id="ARBA00000085"/>
    </source>
</evidence>
<dbReference type="Pfam" id="PF02518">
    <property type="entry name" value="HATPase_c"/>
    <property type="match status" value="1"/>
</dbReference>
<evidence type="ECO:0000256" key="4">
    <source>
        <dbReference type="ARBA" id="ARBA00022475"/>
    </source>
</evidence>
<dbReference type="SUPFAM" id="SSF55874">
    <property type="entry name" value="ATPase domain of HSP90 chaperone/DNA topoisomerase II/histidine kinase"/>
    <property type="match status" value="1"/>
</dbReference>
<dbReference type="PRINTS" id="PR00344">
    <property type="entry name" value="BCTRLSENSOR"/>
</dbReference>
<sequence length="550" mass="59875">MSFEWFGPARSLRRFQSRISLGYVLLIVFSGVLGLLGTRPWEAVSSEISRLAALESEVYAIRGTLYRQVKEVFDDILLGDPSARNEYGAFTRGIEKRFDQLEQQLRHSEEMRLARELRDAYGEVLRISETLMRNTRPGPEGQLPAETQSILRLMHTEIESGAFQHYEDALARFEALLQRQHAEQTRQLAFLTRWVPVVLALTLALAALLMVYSSAHLRRHFSRPLGDVLDATRRIRDGDLAHRVPDRGTTELRSLAQGINAMAAELAASRQALVQSERQAVLGALIPVVAHNIRNPLASIRATAQIADTPGLPADTREALADIIGASDRLAAWTHALLSYLHPLQPRPVATDLRQVADQALALHAAVLDGRQITIERMGWSQPLVVAIDPELLEQAVSALIVNAAEASPPGAPLSLALGAHADEAWLSVRDRGPGWRGPPALHGLPPLPSSKPGGSGLGLPFCTKVCESHGGRLEFLSPSSGGTEARIRLPRRPGTPLSAWAATAEAEADPAAPQGTAAQGTTAPLSAALHTAFHAWAQRYASSFDRPRR</sequence>
<dbReference type="SUPFAM" id="SSF47384">
    <property type="entry name" value="Homodimeric domain of signal transducing histidine kinase"/>
    <property type="match status" value="1"/>
</dbReference>
<dbReference type="InterPro" id="IPR004358">
    <property type="entry name" value="Sig_transdc_His_kin-like_C"/>
</dbReference>
<keyword evidence="6" id="KW-0808">Transferase</keyword>
<dbReference type="Pfam" id="PF00512">
    <property type="entry name" value="HisKA"/>
    <property type="match status" value="1"/>
</dbReference>
<accession>A0A9X0XD13</accession>
<dbReference type="PANTHER" id="PTHR44936:SF10">
    <property type="entry name" value="SENSOR PROTEIN RSTB"/>
    <property type="match status" value="1"/>
</dbReference>
<evidence type="ECO:0000256" key="6">
    <source>
        <dbReference type="ARBA" id="ARBA00022679"/>
    </source>
</evidence>
<dbReference type="Pfam" id="PF00672">
    <property type="entry name" value="HAMP"/>
    <property type="match status" value="1"/>
</dbReference>
<dbReference type="CDD" id="cd00082">
    <property type="entry name" value="HisKA"/>
    <property type="match status" value="1"/>
</dbReference>
<dbReference type="PANTHER" id="PTHR44936">
    <property type="entry name" value="SENSOR PROTEIN CREC"/>
    <property type="match status" value="1"/>
</dbReference>
<keyword evidence="11" id="KW-0812">Transmembrane</keyword>
<evidence type="ECO:0000256" key="8">
    <source>
        <dbReference type="ARBA" id="ARBA00022777"/>
    </source>
</evidence>
<gene>
    <name evidence="14" type="ORF">JI742_05065</name>
</gene>
<dbReference type="CDD" id="cd00075">
    <property type="entry name" value="HATPase"/>
    <property type="match status" value="1"/>
</dbReference>
<dbReference type="PROSITE" id="PS50885">
    <property type="entry name" value="HAMP"/>
    <property type="match status" value="1"/>
</dbReference>
<dbReference type="EC" id="2.7.13.3" evidence="3"/>
<evidence type="ECO:0000256" key="7">
    <source>
        <dbReference type="ARBA" id="ARBA00022741"/>
    </source>
</evidence>
<feature type="transmembrane region" description="Helical" evidence="11">
    <location>
        <begin position="194"/>
        <end position="213"/>
    </location>
</feature>
<proteinExistence type="predicted"/>
<dbReference type="GO" id="GO:0000155">
    <property type="term" value="F:phosphorelay sensor kinase activity"/>
    <property type="evidence" value="ECO:0007669"/>
    <property type="project" value="InterPro"/>
</dbReference>
<keyword evidence="15" id="KW-1185">Reference proteome</keyword>
<dbReference type="InterPro" id="IPR036097">
    <property type="entry name" value="HisK_dim/P_sf"/>
</dbReference>
<dbReference type="InterPro" id="IPR050980">
    <property type="entry name" value="2C_sensor_his_kinase"/>
</dbReference>
<evidence type="ECO:0000256" key="2">
    <source>
        <dbReference type="ARBA" id="ARBA00004651"/>
    </source>
</evidence>
<dbReference type="SUPFAM" id="SSF158472">
    <property type="entry name" value="HAMP domain-like"/>
    <property type="match status" value="1"/>
</dbReference>
<dbReference type="SMART" id="SM00388">
    <property type="entry name" value="HisKA"/>
    <property type="match status" value="1"/>
</dbReference>
<feature type="transmembrane region" description="Helical" evidence="11">
    <location>
        <begin position="21"/>
        <end position="41"/>
    </location>
</feature>
<dbReference type="InterPro" id="IPR003661">
    <property type="entry name" value="HisK_dim/P_dom"/>
</dbReference>
<evidence type="ECO:0000259" key="13">
    <source>
        <dbReference type="PROSITE" id="PS50885"/>
    </source>
</evidence>
<dbReference type="SMART" id="SM00304">
    <property type="entry name" value="HAMP"/>
    <property type="match status" value="1"/>
</dbReference>
<dbReference type="AlphaFoldDB" id="A0A9X0XD13"/>
<dbReference type="Proteomes" id="UP000643207">
    <property type="component" value="Unassembled WGS sequence"/>
</dbReference>
<feature type="domain" description="HAMP" evidence="13">
    <location>
        <begin position="219"/>
        <end position="271"/>
    </location>
</feature>
<evidence type="ECO:0000313" key="14">
    <source>
        <dbReference type="EMBL" id="MBL0719256.1"/>
    </source>
</evidence>
<evidence type="ECO:0000313" key="15">
    <source>
        <dbReference type="Proteomes" id="UP000643207"/>
    </source>
</evidence>
<dbReference type="InterPro" id="IPR003660">
    <property type="entry name" value="HAMP_dom"/>
</dbReference>
<comment type="caution">
    <text evidence="14">The sequence shown here is derived from an EMBL/GenBank/DDBJ whole genome shotgun (WGS) entry which is preliminary data.</text>
</comment>
<feature type="region of interest" description="Disordered" evidence="10">
    <location>
        <begin position="502"/>
        <end position="521"/>
    </location>
</feature>
<protein>
    <recommendedName>
        <fullName evidence="3">histidine kinase</fullName>
        <ecNumber evidence="3">2.7.13.3</ecNumber>
    </recommendedName>
</protein>
<feature type="domain" description="Histidine kinase" evidence="12">
    <location>
        <begin position="288"/>
        <end position="494"/>
    </location>
</feature>
<name>A0A9X0XD13_9BURK</name>
<evidence type="ECO:0000259" key="12">
    <source>
        <dbReference type="PROSITE" id="PS50109"/>
    </source>
</evidence>
<organism evidence="14 15">
    <name type="scientific">Aquariibacter lacus</name>
    <dbReference type="NCBI Taxonomy" id="2801332"/>
    <lineage>
        <taxon>Bacteria</taxon>
        <taxon>Pseudomonadati</taxon>
        <taxon>Pseudomonadota</taxon>
        <taxon>Betaproteobacteria</taxon>
        <taxon>Burkholderiales</taxon>
        <taxon>Sphaerotilaceae</taxon>
        <taxon>Aquariibacter</taxon>
    </lineage>
</organism>
<dbReference type="SMART" id="SM00387">
    <property type="entry name" value="HATPase_c"/>
    <property type="match status" value="1"/>
</dbReference>
<reference evidence="14 15" key="1">
    <citation type="submission" date="2021-01" db="EMBL/GenBank/DDBJ databases">
        <title>Piscinibacter sp. Jin2 Genome sequencing and assembly.</title>
        <authorList>
            <person name="Kim I."/>
        </authorList>
    </citation>
    <scope>NUCLEOTIDE SEQUENCE [LARGE SCALE GENOMIC DNA]</scope>
    <source>
        <strain evidence="14 15">Jin2</strain>
    </source>
</reference>
<evidence type="ECO:0000256" key="3">
    <source>
        <dbReference type="ARBA" id="ARBA00012438"/>
    </source>
</evidence>
<keyword evidence="7" id="KW-0547">Nucleotide-binding</keyword>
<evidence type="ECO:0000256" key="10">
    <source>
        <dbReference type="SAM" id="MobiDB-lite"/>
    </source>
</evidence>
<dbReference type="PROSITE" id="PS50109">
    <property type="entry name" value="HIS_KIN"/>
    <property type="match status" value="1"/>
</dbReference>
<evidence type="ECO:0000256" key="9">
    <source>
        <dbReference type="ARBA" id="ARBA00022840"/>
    </source>
</evidence>
<dbReference type="GO" id="GO:0005886">
    <property type="term" value="C:plasma membrane"/>
    <property type="evidence" value="ECO:0007669"/>
    <property type="project" value="UniProtKB-SubCell"/>
</dbReference>